<name>A0AAV6US72_9ARAC</name>
<keyword evidence="1" id="KW-1133">Transmembrane helix</keyword>
<accession>A0AAV6US72</accession>
<feature type="transmembrane region" description="Helical" evidence="1">
    <location>
        <begin position="54"/>
        <end position="78"/>
    </location>
</feature>
<dbReference type="Proteomes" id="UP000827092">
    <property type="component" value="Unassembled WGS sequence"/>
</dbReference>
<keyword evidence="1" id="KW-0812">Transmembrane</keyword>
<organism evidence="2 3">
    <name type="scientific">Oedothorax gibbosus</name>
    <dbReference type="NCBI Taxonomy" id="931172"/>
    <lineage>
        <taxon>Eukaryota</taxon>
        <taxon>Metazoa</taxon>
        <taxon>Ecdysozoa</taxon>
        <taxon>Arthropoda</taxon>
        <taxon>Chelicerata</taxon>
        <taxon>Arachnida</taxon>
        <taxon>Araneae</taxon>
        <taxon>Araneomorphae</taxon>
        <taxon>Entelegynae</taxon>
        <taxon>Araneoidea</taxon>
        <taxon>Linyphiidae</taxon>
        <taxon>Erigoninae</taxon>
        <taxon>Oedothorax</taxon>
    </lineage>
</organism>
<keyword evidence="1" id="KW-0472">Membrane</keyword>
<sequence length="173" mass="19946">MRLFLSMKYSIKYSDIIINMGEDYIITMHKPDEYHKHTIDDFNNREQNRFSRNIYLVIFGLLGIVVFCIFVCCCYLFFAWRRKVQNRRQLSNAALIHGPPPRIVVTDFGSGDHGSTNFAFELQDAALPDYSAVTLPSPPVGDATNRPRYPKVAKFDKMVETPPPEYITVSPFK</sequence>
<protein>
    <submittedName>
        <fullName evidence="2">Uncharacterized protein</fullName>
    </submittedName>
</protein>
<gene>
    <name evidence="2" type="ORF">JTE90_022739</name>
</gene>
<evidence type="ECO:0000256" key="1">
    <source>
        <dbReference type="SAM" id="Phobius"/>
    </source>
</evidence>
<dbReference type="EMBL" id="JAFNEN010000311">
    <property type="protein sequence ID" value="KAG8186151.1"/>
    <property type="molecule type" value="Genomic_DNA"/>
</dbReference>
<comment type="caution">
    <text evidence="2">The sequence shown here is derived from an EMBL/GenBank/DDBJ whole genome shotgun (WGS) entry which is preliminary data.</text>
</comment>
<evidence type="ECO:0000313" key="3">
    <source>
        <dbReference type="Proteomes" id="UP000827092"/>
    </source>
</evidence>
<keyword evidence="3" id="KW-1185">Reference proteome</keyword>
<evidence type="ECO:0000313" key="2">
    <source>
        <dbReference type="EMBL" id="KAG8186151.1"/>
    </source>
</evidence>
<proteinExistence type="predicted"/>
<reference evidence="2 3" key="1">
    <citation type="journal article" date="2022" name="Nat. Ecol. Evol.">
        <title>A masculinizing supergene underlies an exaggerated male reproductive morph in a spider.</title>
        <authorList>
            <person name="Hendrickx F."/>
            <person name="De Corte Z."/>
            <person name="Sonet G."/>
            <person name="Van Belleghem S.M."/>
            <person name="Kostlbacher S."/>
            <person name="Vangestel C."/>
        </authorList>
    </citation>
    <scope>NUCLEOTIDE SEQUENCE [LARGE SCALE GENOMIC DNA]</scope>
    <source>
        <strain evidence="2">W744_W776</strain>
    </source>
</reference>
<dbReference type="AlphaFoldDB" id="A0AAV6US72"/>